<evidence type="ECO:0000313" key="3">
    <source>
        <dbReference type="Proteomes" id="UP001626537"/>
    </source>
</evidence>
<evidence type="ECO:0000256" key="1">
    <source>
        <dbReference type="SAM" id="SignalP"/>
    </source>
</evidence>
<dbReference type="InterPro" id="IPR021747">
    <property type="entry name" value="DUF3313"/>
</dbReference>
<organism evidence="2 3">
    <name type="scientific">Congregibacter variabilis</name>
    <dbReference type="NCBI Taxonomy" id="3081200"/>
    <lineage>
        <taxon>Bacteria</taxon>
        <taxon>Pseudomonadati</taxon>
        <taxon>Pseudomonadota</taxon>
        <taxon>Gammaproteobacteria</taxon>
        <taxon>Cellvibrionales</taxon>
        <taxon>Halieaceae</taxon>
        <taxon>Congregibacter</taxon>
    </lineage>
</organism>
<dbReference type="EMBL" id="CP136864">
    <property type="protein sequence ID" value="WOJ94379.1"/>
    <property type="molecule type" value="Genomic_DNA"/>
</dbReference>
<protein>
    <submittedName>
        <fullName evidence="2">DUF3313 family protein</fullName>
    </submittedName>
</protein>
<keyword evidence="3" id="KW-1185">Reference proteome</keyword>
<evidence type="ECO:0000313" key="2">
    <source>
        <dbReference type="EMBL" id="WOJ94379.1"/>
    </source>
</evidence>
<feature type="signal peptide" evidence="1">
    <location>
        <begin position="1"/>
        <end position="25"/>
    </location>
</feature>
<proteinExistence type="predicted"/>
<sequence>MKTYRKFPKVILGLALPVALLAACAEQPSIQSGENAETIMGELAKVDNARVDLAYVDPTADYTRYRKVYIAPLDLENVEVIQPDSNSSMANRFNREWELTDADKEKLQSTFRESMSKALTDGGAFEIAQEGGDDVIKLESMLTRIAPSGPKDDQMSRTTARSTVITQGSGSMSIAIMIADGDSGEPLAIIKDTRSRVNSNMWGINNSVSNMAEVRSNFNAWAKQIHDGLLALQARGKNE</sequence>
<dbReference type="RefSeq" id="WP_407349015.1">
    <property type="nucleotide sequence ID" value="NZ_CP136864.1"/>
</dbReference>
<dbReference type="PROSITE" id="PS51257">
    <property type="entry name" value="PROKAR_LIPOPROTEIN"/>
    <property type="match status" value="1"/>
</dbReference>
<dbReference type="Proteomes" id="UP001626537">
    <property type="component" value="Chromosome"/>
</dbReference>
<feature type="chain" id="PRO_5047510527" evidence="1">
    <location>
        <begin position="26"/>
        <end position="239"/>
    </location>
</feature>
<dbReference type="Pfam" id="PF11769">
    <property type="entry name" value="DUF3313"/>
    <property type="match status" value="1"/>
</dbReference>
<reference evidence="2 3" key="1">
    <citation type="submission" date="2023-10" db="EMBL/GenBank/DDBJ databases">
        <title>Two novel species belonging to the OM43/NOR5 clade.</title>
        <authorList>
            <person name="Park M."/>
        </authorList>
    </citation>
    <scope>NUCLEOTIDE SEQUENCE [LARGE SCALE GENOMIC DNA]</scope>
    <source>
        <strain evidence="2 3">IMCC43200</strain>
    </source>
</reference>
<name>A0ABZ0I6C5_9GAMM</name>
<gene>
    <name evidence="2" type="ORF">R0135_04255</name>
</gene>
<keyword evidence="1" id="KW-0732">Signal</keyword>
<accession>A0ABZ0I6C5</accession>